<keyword evidence="2" id="KW-1185">Reference proteome</keyword>
<accession>A0A162K6J0</accession>
<organism evidence="1 2">
    <name type="scientific">Akanthomyces lecanii RCEF 1005</name>
    <dbReference type="NCBI Taxonomy" id="1081108"/>
    <lineage>
        <taxon>Eukaryota</taxon>
        <taxon>Fungi</taxon>
        <taxon>Dikarya</taxon>
        <taxon>Ascomycota</taxon>
        <taxon>Pezizomycotina</taxon>
        <taxon>Sordariomycetes</taxon>
        <taxon>Hypocreomycetidae</taxon>
        <taxon>Hypocreales</taxon>
        <taxon>Cordycipitaceae</taxon>
        <taxon>Akanthomyces</taxon>
        <taxon>Cordyceps confragosa</taxon>
    </lineage>
</organism>
<dbReference type="EMBL" id="AZHF01000003">
    <property type="protein sequence ID" value="OAA78592.1"/>
    <property type="molecule type" value="Genomic_DNA"/>
</dbReference>
<gene>
    <name evidence="1" type="ORF">LEL_05415</name>
</gene>
<dbReference type="Proteomes" id="UP000076881">
    <property type="component" value="Unassembled WGS sequence"/>
</dbReference>
<sequence>MAFLDFCAEPQPNATAKADRQIYDRSFCSTFSQDHPENHTNKRGCLLDKETRFANHRFNRFDRFDAFDYGVSPKSDCAASPDAQVPPGYLTTINTAYDG</sequence>
<evidence type="ECO:0000313" key="2">
    <source>
        <dbReference type="Proteomes" id="UP000076881"/>
    </source>
</evidence>
<name>A0A162K6J0_CORDF</name>
<dbReference type="AlphaFoldDB" id="A0A162K6J0"/>
<evidence type="ECO:0000313" key="1">
    <source>
        <dbReference type="EMBL" id="OAA78592.1"/>
    </source>
</evidence>
<comment type="caution">
    <text evidence="1">The sequence shown here is derived from an EMBL/GenBank/DDBJ whole genome shotgun (WGS) entry which is preliminary data.</text>
</comment>
<proteinExistence type="predicted"/>
<protein>
    <submittedName>
        <fullName evidence="1">Uncharacterized protein</fullName>
    </submittedName>
</protein>
<reference evidence="1 2" key="1">
    <citation type="journal article" date="2016" name="Genome Biol. Evol.">
        <title>Divergent and convergent evolution of fungal pathogenicity.</title>
        <authorList>
            <person name="Shang Y."/>
            <person name="Xiao G."/>
            <person name="Zheng P."/>
            <person name="Cen K."/>
            <person name="Zhan S."/>
            <person name="Wang C."/>
        </authorList>
    </citation>
    <scope>NUCLEOTIDE SEQUENCE [LARGE SCALE GENOMIC DNA]</scope>
    <source>
        <strain evidence="1 2">RCEF 1005</strain>
    </source>
</reference>